<dbReference type="Proteomes" id="UP000070444">
    <property type="component" value="Unassembled WGS sequence"/>
</dbReference>
<accession>A0A137P9K0</accession>
<proteinExistence type="predicted"/>
<name>A0A137P9K0_CONC2</name>
<organism evidence="1 2">
    <name type="scientific">Conidiobolus coronatus (strain ATCC 28846 / CBS 209.66 / NRRL 28638)</name>
    <name type="common">Delacroixia coronata</name>
    <dbReference type="NCBI Taxonomy" id="796925"/>
    <lineage>
        <taxon>Eukaryota</taxon>
        <taxon>Fungi</taxon>
        <taxon>Fungi incertae sedis</taxon>
        <taxon>Zoopagomycota</taxon>
        <taxon>Entomophthoromycotina</taxon>
        <taxon>Entomophthoromycetes</taxon>
        <taxon>Entomophthorales</taxon>
        <taxon>Ancylistaceae</taxon>
        <taxon>Conidiobolus</taxon>
    </lineage>
</organism>
<feature type="non-terminal residue" evidence="1">
    <location>
        <position position="396"/>
    </location>
</feature>
<gene>
    <name evidence="1" type="ORF">CONCODRAFT_5573</name>
</gene>
<dbReference type="AlphaFoldDB" id="A0A137P9K0"/>
<sequence>MARVWEYITSNRYYFQWSLSWLHLITKNLAQLIKPVKLRQIEILAENLLMQNSLCFTNEISLKGFALWFRFQKIKLMSYQIGAAGSSLEEELVSIKRDLIRERDLPPIRVNNCSFDLKLKQQWIALHEHYFHQSEALQALHNFKSVIIDSTCSINLTCKVLVDDIMTSLKVVIGNLSPHFNLTYAFQSIQLYYSILNQYSYHLDYQTGCLDLVKPITWQSSTTPCLIDPVDLILTNKLKLTNPSIPLEIKHELNIKLKKLVKRVELPLKPSQLEDFSFNLEDFITIMANFLNTPIWNNILIQLFPKLHWKAYTNDSKLTLKDIELFLINLIIEKLVLILNNYKIQEFSQFQLIWQRSQNFINENQNNFWLWCKIQFGNLSKLKFQTELMSNQVFNR</sequence>
<keyword evidence="2" id="KW-1185">Reference proteome</keyword>
<evidence type="ECO:0000313" key="1">
    <source>
        <dbReference type="EMBL" id="KXN71687.1"/>
    </source>
</evidence>
<dbReference type="EMBL" id="KQ964469">
    <property type="protein sequence ID" value="KXN71687.1"/>
    <property type="molecule type" value="Genomic_DNA"/>
</dbReference>
<protein>
    <submittedName>
        <fullName evidence="1">Uncharacterized protein</fullName>
    </submittedName>
</protein>
<evidence type="ECO:0000313" key="2">
    <source>
        <dbReference type="Proteomes" id="UP000070444"/>
    </source>
</evidence>
<reference evidence="1 2" key="1">
    <citation type="journal article" date="2015" name="Genome Biol. Evol.">
        <title>Phylogenomic analyses indicate that early fungi evolved digesting cell walls of algal ancestors of land plants.</title>
        <authorList>
            <person name="Chang Y."/>
            <person name="Wang S."/>
            <person name="Sekimoto S."/>
            <person name="Aerts A.L."/>
            <person name="Choi C."/>
            <person name="Clum A."/>
            <person name="LaButti K.M."/>
            <person name="Lindquist E.A."/>
            <person name="Yee Ngan C."/>
            <person name="Ohm R.A."/>
            <person name="Salamov A.A."/>
            <person name="Grigoriev I.V."/>
            <person name="Spatafora J.W."/>
            <person name="Berbee M.L."/>
        </authorList>
    </citation>
    <scope>NUCLEOTIDE SEQUENCE [LARGE SCALE GENOMIC DNA]</scope>
    <source>
        <strain evidence="1 2">NRRL 28638</strain>
    </source>
</reference>